<dbReference type="GO" id="GO:0006281">
    <property type="term" value="P:DNA repair"/>
    <property type="evidence" value="ECO:0007669"/>
    <property type="project" value="UniProtKB-KW"/>
</dbReference>
<evidence type="ECO:0000313" key="15">
    <source>
        <dbReference type="Proteomes" id="UP001177744"/>
    </source>
</evidence>
<dbReference type="PROSITE" id="PS50039">
    <property type="entry name" value="FORK_HEAD_3"/>
    <property type="match status" value="1"/>
</dbReference>
<evidence type="ECO:0000256" key="9">
    <source>
        <dbReference type="ARBA" id="ARBA00023306"/>
    </source>
</evidence>
<dbReference type="Proteomes" id="UP001177744">
    <property type="component" value="Unassembled WGS sequence"/>
</dbReference>
<evidence type="ECO:0000313" key="14">
    <source>
        <dbReference type="EMBL" id="KAK1338514.1"/>
    </source>
</evidence>
<accession>A0AA40HW77</accession>
<dbReference type="PANTHER" id="PTHR46878:SF1">
    <property type="entry name" value="FORKHEAD BOX PROTEIN M1"/>
    <property type="match status" value="1"/>
</dbReference>
<feature type="DNA-binding region" description="Fork-head" evidence="12">
    <location>
        <begin position="195"/>
        <end position="287"/>
    </location>
</feature>
<evidence type="ECO:0000256" key="12">
    <source>
        <dbReference type="PROSITE-ProRule" id="PRU00089"/>
    </source>
</evidence>
<dbReference type="GO" id="GO:0042127">
    <property type="term" value="P:regulation of cell population proliferation"/>
    <property type="evidence" value="ECO:0007669"/>
    <property type="project" value="TreeGrafter"/>
</dbReference>
<reference evidence="14" key="1">
    <citation type="submission" date="2023-06" db="EMBL/GenBank/DDBJ databases">
        <title>Reference genome for the Northern bat (Eptesicus nilssonii), a most northern bat species.</title>
        <authorList>
            <person name="Laine V.N."/>
            <person name="Pulliainen A.T."/>
            <person name="Lilley T.M."/>
        </authorList>
    </citation>
    <scope>NUCLEOTIDE SEQUENCE</scope>
    <source>
        <strain evidence="14">BLF_Eptnil</strain>
        <tissue evidence="14">Kidney</tissue>
    </source>
</reference>
<dbReference type="CDD" id="cd20029">
    <property type="entry name" value="FH_FOXM"/>
    <property type="match status" value="1"/>
</dbReference>
<keyword evidence="8 12" id="KW-0539">Nucleus</keyword>
<dbReference type="InterPro" id="IPR036390">
    <property type="entry name" value="WH_DNA-bd_sf"/>
</dbReference>
<evidence type="ECO:0000256" key="7">
    <source>
        <dbReference type="ARBA" id="ARBA00023204"/>
    </source>
</evidence>
<dbReference type="InterPro" id="IPR047516">
    <property type="entry name" value="FH_FOXM1"/>
</dbReference>
<dbReference type="PANTHER" id="PTHR46878">
    <property type="entry name" value="FORKHEAD BOX PROTEIN M1"/>
    <property type="match status" value="1"/>
</dbReference>
<keyword evidence="5" id="KW-0010">Activator</keyword>
<dbReference type="FunFam" id="1.10.10.10:FF:000245">
    <property type="entry name" value="forkhead box protein M1 isoform X2"/>
    <property type="match status" value="1"/>
</dbReference>
<evidence type="ECO:0000256" key="1">
    <source>
        <dbReference type="ARBA" id="ARBA00004123"/>
    </source>
</evidence>
<keyword evidence="7" id="KW-0234">DNA repair</keyword>
<comment type="subcellular location">
    <subcellularLocation>
        <location evidence="1 12">Nucleus</location>
    </subcellularLocation>
</comment>
<evidence type="ECO:0000256" key="5">
    <source>
        <dbReference type="ARBA" id="ARBA00023159"/>
    </source>
</evidence>
<evidence type="ECO:0000256" key="8">
    <source>
        <dbReference type="ARBA" id="ARBA00023242"/>
    </source>
</evidence>
<dbReference type="EMBL" id="JAULJE010000010">
    <property type="protein sequence ID" value="KAK1338514.1"/>
    <property type="molecule type" value="Genomic_DNA"/>
</dbReference>
<dbReference type="SMART" id="SM00339">
    <property type="entry name" value="FH"/>
    <property type="match status" value="1"/>
</dbReference>
<evidence type="ECO:0000256" key="6">
    <source>
        <dbReference type="ARBA" id="ARBA00023163"/>
    </source>
</evidence>
<feature type="domain" description="Fork-head" evidence="13">
    <location>
        <begin position="195"/>
        <end position="287"/>
    </location>
</feature>
<dbReference type="GO" id="GO:0003700">
    <property type="term" value="F:DNA-binding transcription factor activity"/>
    <property type="evidence" value="ECO:0007669"/>
    <property type="project" value="InterPro"/>
</dbReference>
<evidence type="ECO:0000256" key="10">
    <source>
        <dbReference type="ARBA" id="ARBA00053415"/>
    </source>
</evidence>
<dbReference type="GO" id="GO:0005634">
    <property type="term" value="C:nucleus"/>
    <property type="evidence" value="ECO:0007669"/>
    <property type="project" value="UniProtKB-SubCell"/>
</dbReference>
<dbReference type="GO" id="GO:0000977">
    <property type="term" value="F:RNA polymerase II transcription regulatory region sequence-specific DNA binding"/>
    <property type="evidence" value="ECO:0007669"/>
    <property type="project" value="TreeGrafter"/>
</dbReference>
<dbReference type="InterPro" id="IPR018122">
    <property type="entry name" value="TF_fork_head_CS_1"/>
</dbReference>
<keyword evidence="9" id="KW-0131">Cell cycle</keyword>
<dbReference type="InterPro" id="IPR036388">
    <property type="entry name" value="WH-like_DNA-bd_sf"/>
</dbReference>
<keyword evidence="2" id="KW-0227">DNA damage</keyword>
<evidence type="ECO:0000256" key="2">
    <source>
        <dbReference type="ARBA" id="ARBA00022763"/>
    </source>
</evidence>
<dbReference type="PRINTS" id="PR00053">
    <property type="entry name" value="FORKHEAD"/>
</dbReference>
<gene>
    <name evidence="14" type="ORF">QTO34_001631</name>
</gene>
<dbReference type="Pfam" id="PF00250">
    <property type="entry name" value="Forkhead"/>
    <property type="match status" value="1"/>
</dbReference>
<proteinExistence type="predicted"/>
<comment type="caution">
    <text evidence="14">The sequence shown here is derived from an EMBL/GenBank/DDBJ whole genome shotgun (WGS) entry which is preliminary data.</text>
</comment>
<dbReference type="InterPro" id="IPR042839">
    <property type="entry name" value="FOXM1"/>
</dbReference>
<evidence type="ECO:0000256" key="4">
    <source>
        <dbReference type="ARBA" id="ARBA00023125"/>
    </source>
</evidence>
<evidence type="ECO:0000256" key="11">
    <source>
        <dbReference type="ARBA" id="ARBA00072725"/>
    </source>
</evidence>
<keyword evidence="15" id="KW-1185">Reference proteome</keyword>
<sequence length="287" mass="32065">MESETQILMKTSPHRPRILKRQRLPLPVQEAPAQQEPRLPRKWQSPPLAMVAIPNNANIQSILTALTAKGKESGSNGPNKSILISCGGAPLTLQNPSLKPKPAMIREGRRDHQDPGTRTCIYGSGTRLGQRWENCAGGEAAGCALNTSLTNIQWLGKMSSGVGSCGIKQEVEGKENQYLEPNQRINILADSVSERPPYSYMAMIQFAINSSERKHMTLKGIYTWIKDNFPYFKHMAKPGWKNPICHNLSLLDTFVRETSANGKVSFWTIHPSANRYLTLEQVFKQQK</sequence>
<name>A0AA40HW77_CNENI</name>
<dbReference type="PROSITE" id="PS00657">
    <property type="entry name" value="FORK_HEAD_1"/>
    <property type="match status" value="1"/>
</dbReference>
<evidence type="ECO:0000259" key="13">
    <source>
        <dbReference type="PROSITE" id="PS50039"/>
    </source>
</evidence>
<dbReference type="InterPro" id="IPR001766">
    <property type="entry name" value="Fork_head_dom"/>
</dbReference>
<dbReference type="GO" id="GO:0006357">
    <property type="term" value="P:regulation of transcription by RNA polymerase II"/>
    <property type="evidence" value="ECO:0007669"/>
    <property type="project" value="TreeGrafter"/>
</dbReference>
<keyword evidence="6" id="KW-0804">Transcription</keyword>
<dbReference type="GO" id="GO:0000086">
    <property type="term" value="P:G2/M transition of mitotic cell cycle"/>
    <property type="evidence" value="ECO:0007669"/>
    <property type="project" value="InterPro"/>
</dbReference>
<protein>
    <recommendedName>
        <fullName evidence="11">Forkhead box protein M1</fullName>
    </recommendedName>
</protein>
<dbReference type="Gene3D" id="1.10.10.10">
    <property type="entry name" value="Winged helix-like DNA-binding domain superfamily/Winged helix DNA-binding domain"/>
    <property type="match status" value="1"/>
</dbReference>
<dbReference type="SUPFAM" id="SSF46785">
    <property type="entry name" value="Winged helix' DNA-binding domain"/>
    <property type="match status" value="1"/>
</dbReference>
<comment type="function">
    <text evidence="10">Transcription factor regulating the expression of cell cycle genes essential for DNA replication and mitosis. Plays a role in the control of cell proliferation. Also plays a role in DNA break repair, participating in the DNA damage checkpoint response. Promotes transcription of PHB2.</text>
</comment>
<evidence type="ECO:0000256" key="3">
    <source>
        <dbReference type="ARBA" id="ARBA00023015"/>
    </source>
</evidence>
<keyword evidence="3" id="KW-0805">Transcription regulation</keyword>
<organism evidence="14 15">
    <name type="scientific">Cnephaeus nilssonii</name>
    <name type="common">Northern bat</name>
    <name type="synonym">Eptesicus nilssonii</name>
    <dbReference type="NCBI Taxonomy" id="3371016"/>
    <lineage>
        <taxon>Eukaryota</taxon>
        <taxon>Metazoa</taxon>
        <taxon>Chordata</taxon>
        <taxon>Craniata</taxon>
        <taxon>Vertebrata</taxon>
        <taxon>Euteleostomi</taxon>
        <taxon>Mammalia</taxon>
        <taxon>Eutheria</taxon>
        <taxon>Laurasiatheria</taxon>
        <taxon>Chiroptera</taxon>
        <taxon>Yangochiroptera</taxon>
        <taxon>Vespertilionidae</taxon>
        <taxon>Cnephaeus</taxon>
    </lineage>
</organism>
<dbReference type="AlphaFoldDB" id="A0AA40HW77"/>
<keyword evidence="4 12" id="KW-0238">DNA-binding</keyword>